<feature type="compositionally biased region" description="Acidic residues" evidence="1">
    <location>
        <begin position="242"/>
        <end position="254"/>
    </location>
</feature>
<comment type="caution">
    <text evidence="2">The sequence shown here is derived from an EMBL/GenBank/DDBJ whole genome shotgun (WGS) entry which is preliminary data.</text>
</comment>
<sequence length="515" mass="55523">MRDLLRNHFASSTLEDTILPAVVPSPSVRLYRILASLVRTACAATNKSRVINCPHSPAECNDRLCRILSAAAARVRRGSLPGTTHLEGAIGKFRAREAEAVASKGPPRPLSLGATQPSQVHSEPHEHDRPHLGEDGEARGQGDEALAGHAGENRAHGGPHKDKTAGQECNTEDDKSEARAAERKAPDERDEMDEARREEGQARDVDGAREMDEDDNVRGRDEGAPERASEEDTDDEGLKELVEEDEEDEEDEDEVGAKRRQRQQRARALPDYAGQQRALRRPSKKARTRRKHERAADVDFARARNPDPAHTALRVFGAFNSAPAPTSSSSGPSPVPSFAYPSISSGARDACSVSPVLARSARPMADAERIERGLKPRAEAKKDWEARAREGGVDAVIESGLAVEEAAVRSLHFPQICSPVSPLRTGASYPPGLKVDAALDAVLANFSHDKSPQRSGLPLHFDLSRPQSRAGSPTPSSGVDSFVVDDALLSSSDQRLMADLGLAMGLGAQALCQQE</sequence>
<accession>A0AAV5GW13</accession>
<feature type="compositionally biased region" description="Basic and acidic residues" evidence="1">
    <location>
        <begin position="172"/>
        <end position="187"/>
    </location>
</feature>
<reference evidence="2 3" key="1">
    <citation type="submission" date="2021-12" db="EMBL/GenBank/DDBJ databases">
        <title>High titer production of polyol ester of fatty acids by Rhodotorula paludigena BS15 towards product separation-free biomass refinery.</title>
        <authorList>
            <person name="Mano J."/>
            <person name="Ono H."/>
            <person name="Tanaka T."/>
            <person name="Naito K."/>
            <person name="Sushida H."/>
            <person name="Ike M."/>
            <person name="Tokuyasu K."/>
            <person name="Kitaoka M."/>
        </authorList>
    </citation>
    <scope>NUCLEOTIDE SEQUENCE [LARGE SCALE GENOMIC DNA]</scope>
    <source>
        <strain evidence="2 3">BS15</strain>
    </source>
</reference>
<organism evidence="2 3">
    <name type="scientific">Rhodotorula paludigena</name>
    <dbReference type="NCBI Taxonomy" id="86838"/>
    <lineage>
        <taxon>Eukaryota</taxon>
        <taxon>Fungi</taxon>
        <taxon>Dikarya</taxon>
        <taxon>Basidiomycota</taxon>
        <taxon>Pucciniomycotina</taxon>
        <taxon>Microbotryomycetes</taxon>
        <taxon>Sporidiobolales</taxon>
        <taxon>Sporidiobolaceae</taxon>
        <taxon>Rhodotorula</taxon>
    </lineage>
</organism>
<feature type="compositionally biased region" description="Basic and acidic residues" evidence="1">
    <location>
        <begin position="294"/>
        <end position="305"/>
    </location>
</feature>
<feature type="compositionally biased region" description="Basic and acidic residues" evidence="1">
    <location>
        <begin position="122"/>
        <end position="142"/>
    </location>
</feature>
<evidence type="ECO:0000313" key="2">
    <source>
        <dbReference type="EMBL" id="GJN94734.1"/>
    </source>
</evidence>
<feature type="compositionally biased region" description="Basic and acidic residues" evidence="1">
    <location>
        <begin position="194"/>
        <end position="241"/>
    </location>
</feature>
<gene>
    <name evidence="2" type="ORF">Rhopal_007825-T1</name>
</gene>
<evidence type="ECO:0000256" key="1">
    <source>
        <dbReference type="SAM" id="MobiDB-lite"/>
    </source>
</evidence>
<dbReference type="AlphaFoldDB" id="A0AAV5GW13"/>
<name>A0AAV5GW13_9BASI</name>
<keyword evidence="3" id="KW-1185">Reference proteome</keyword>
<protein>
    <submittedName>
        <fullName evidence="2">Uncharacterized protein</fullName>
    </submittedName>
</protein>
<feature type="region of interest" description="Disordered" evidence="1">
    <location>
        <begin position="97"/>
        <end position="305"/>
    </location>
</feature>
<dbReference type="Proteomes" id="UP001342314">
    <property type="component" value="Unassembled WGS sequence"/>
</dbReference>
<proteinExistence type="predicted"/>
<feature type="compositionally biased region" description="Basic and acidic residues" evidence="1">
    <location>
        <begin position="151"/>
        <end position="165"/>
    </location>
</feature>
<evidence type="ECO:0000313" key="3">
    <source>
        <dbReference type="Proteomes" id="UP001342314"/>
    </source>
</evidence>
<dbReference type="EMBL" id="BQKY01000018">
    <property type="protein sequence ID" value="GJN94734.1"/>
    <property type="molecule type" value="Genomic_DNA"/>
</dbReference>
<feature type="compositionally biased region" description="Basic residues" evidence="1">
    <location>
        <begin position="278"/>
        <end position="293"/>
    </location>
</feature>